<dbReference type="SMART" id="SM00729">
    <property type="entry name" value="Elp3"/>
    <property type="match status" value="1"/>
</dbReference>
<dbReference type="EMBL" id="OUUY01000076">
    <property type="protein sequence ID" value="SPQ00712.1"/>
    <property type="molecule type" value="Genomic_DNA"/>
</dbReference>
<dbReference type="InterPro" id="IPR040086">
    <property type="entry name" value="MJ0683-like"/>
</dbReference>
<gene>
    <name evidence="5" type="ORF">NBG4_300019</name>
</gene>
<dbReference type="Proteomes" id="UP000245125">
    <property type="component" value="Unassembled WGS sequence"/>
</dbReference>
<evidence type="ECO:0000256" key="1">
    <source>
        <dbReference type="ARBA" id="ARBA00022723"/>
    </source>
</evidence>
<dbReference type="AlphaFoldDB" id="A0A2U3QH42"/>
<dbReference type="SFLD" id="SFLDG01084">
    <property type="entry name" value="Uncharacterised_Radical_SAM_Su"/>
    <property type="match status" value="1"/>
</dbReference>
<evidence type="ECO:0000256" key="3">
    <source>
        <dbReference type="ARBA" id="ARBA00023014"/>
    </source>
</evidence>
<organism evidence="5 6">
    <name type="scientific">Candidatus Sulfobium mesophilum</name>
    <dbReference type="NCBI Taxonomy" id="2016548"/>
    <lineage>
        <taxon>Bacteria</taxon>
        <taxon>Pseudomonadati</taxon>
        <taxon>Nitrospirota</taxon>
        <taxon>Nitrospiria</taxon>
        <taxon>Nitrospirales</taxon>
        <taxon>Nitrospiraceae</taxon>
        <taxon>Candidatus Sulfobium</taxon>
    </lineage>
</organism>
<evidence type="ECO:0000256" key="2">
    <source>
        <dbReference type="ARBA" id="ARBA00023004"/>
    </source>
</evidence>
<evidence type="ECO:0000259" key="4">
    <source>
        <dbReference type="SMART" id="SM00729"/>
    </source>
</evidence>
<reference evidence="6" key="1">
    <citation type="submission" date="2018-03" db="EMBL/GenBank/DDBJ databases">
        <authorList>
            <person name="Zecchin S."/>
        </authorList>
    </citation>
    <scope>NUCLEOTIDE SEQUENCE [LARGE SCALE GENOMIC DNA]</scope>
</reference>
<dbReference type="Gene3D" id="3.80.30.30">
    <property type="match status" value="1"/>
</dbReference>
<name>A0A2U3QH42_9BACT</name>
<accession>A0A2U3QH42</accession>
<dbReference type="SUPFAM" id="SSF102114">
    <property type="entry name" value="Radical SAM enzymes"/>
    <property type="match status" value="1"/>
</dbReference>
<proteinExistence type="predicted"/>
<dbReference type="Pfam" id="PF04055">
    <property type="entry name" value="Radical_SAM"/>
    <property type="match status" value="1"/>
</dbReference>
<keyword evidence="2" id="KW-0408">Iron</keyword>
<dbReference type="OrthoDB" id="9785699at2"/>
<evidence type="ECO:0000313" key="6">
    <source>
        <dbReference type="Proteomes" id="UP000245125"/>
    </source>
</evidence>
<dbReference type="InterPro" id="IPR058240">
    <property type="entry name" value="rSAM_sf"/>
</dbReference>
<dbReference type="GO" id="GO:0003824">
    <property type="term" value="F:catalytic activity"/>
    <property type="evidence" value="ECO:0007669"/>
    <property type="project" value="InterPro"/>
</dbReference>
<dbReference type="InterPro" id="IPR007197">
    <property type="entry name" value="rSAM"/>
</dbReference>
<dbReference type="PANTHER" id="PTHR43432:SF6">
    <property type="entry name" value="RADICAL SAM CORE DOMAIN-CONTAINING PROTEIN"/>
    <property type="match status" value="1"/>
</dbReference>
<dbReference type="InterPro" id="IPR006638">
    <property type="entry name" value="Elp3/MiaA/NifB-like_rSAM"/>
</dbReference>
<feature type="domain" description="Elp3/MiaA/NifB-like radical SAM core" evidence="4">
    <location>
        <begin position="18"/>
        <end position="238"/>
    </location>
</feature>
<sequence length="247" mass="28326">MKIREIKAKNILSKSQIYDYALNPYVGCRHNCVYCYARFMKRFTGHKERWGEFVDVKINAAELLANETKKKKIGRVWISGVCDPYQPLERRYALTKRCLNILAENSWPFTVQTKSPLVLRDIKILQKANDAEVGFTITTADERIRKIFEPGAPPSRKRIDALTNLHANGIRTFVMIAPILPGAEGLVEALRGKVENVLIDKLNYHYADSTYKKYGMQWAMEAGFFLQKGEELRAAFESEGIPCQLLF</sequence>
<keyword evidence="1" id="KW-0479">Metal-binding</keyword>
<dbReference type="CDD" id="cd01335">
    <property type="entry name" value="Radical_SAM"/>
    <property type="match status" value="1"/>
</dbReference>
<dbReference type="GO" id="GO:0046872">
    <property type="term" value="F:metal ion binding"/>
    <property type="evidence" value="ECO:0007669"/>
    <property type="project" value="UniProtKB-KW"/>
</dbReference>
<dbReference type="SFLD" id="SFLDS00029">
    <property type="entry name" value="Radical_SAM"/>
    <property type="match status" value="1"/>
</dbReference>
<keyword evidence="3" id="KW-0411">Iron-sulfur</keyword>
<evidence type="ECO:0000313" key="5">
    <source>
        <dbReference type="EMBL" id="SPQ00712.1"/>
    </source>
</evidence>
<keyword evidence="6" id="KW-1185">Reference proteome</keyword>
<protein>
    <submittedName>
        <fullName evidence="5">Radical SAM domain protein</fullName>
    </submittedName>
</protein>
<dbReference type="GO" id="GO:0051536">
    <property type="term" value="F:iron-sulfur cluster binding"/>
    <property type="evidence" value="ECO:0007669"/>
    <property type="project" value="UniProtKB-KW"/>
</dbReference>
<dbReference type="PANTHER" id="PTHR43432">
    <property type="entry name" value="SLR0285 PROTEIN"/>
    <property type="match status" value="1"/>
</dbReference>